<dbReference type="Proteomes" id="UP000649604">
    <property type="component" value="Unassembled WGS sequence"/>
</dbReference>
<keyword evidence="1" id="KW-1133">Transmembrane helix</keyword>
<protein>
    <submittedName>
        <fullName evidence="2">Uncharacterized protein</fullName>
    </submittedName>
</protein>
<organism evidence="2 3">
    <name type="scientific">candidate division KSB3 bacterium</name>
    <dbReference type="NCBI Taxonomy" id="2044937"/>
    <lineage>
        <taxon>Bacteria</taxon>
        <taxon>candidate division KSB3</taxon>
    </lineage>
</organism>
<evidence type="ECO:0000313" key="2">
    <source>
        <dbReference type="EMBL" id="MBD3325426.1"/>
    </source>
</evidence>
<name>A0A9D5Q710_9BACT</name>
<keyword evidence="1" id="KW-0472">Membrane</keyword>
<accession>A0A9D5Q710</accession>
<sequence>MEQDKGQDKKKKASLSQRWSEAQFSKTAMFWSLVAVIVLTMIIGFWWGGWVTAGSAEKIAQNMAEDAV</sequence>
<reference evidence="2" key="1">
    <citation type="submission" date="2019-11" db="EMBL/GenBank/DDBJ databases">
        <title>Microbial mats filling the niche in hypersaline microbial mats.</title>
        <authorList>
            <person name="Wong H.L."/>
            <person name="Macleod F.I."/>
            <person name="White R.A. III"/>
            <person name="Burns B.P."/>
        </authorList>
    </citation>
    <scope>NUCLEOTIDE SEQUENCE</scope>
    <source>
        <strain evidence="2">Rbin_158</strain>
    </source>
</reference>
<dbReference type="AlphaFoldDB" id="A0A9D5Q710"/>
<evidence type="ECO:0000256" key="1">
    <source>
        <dbReference type="SAM" id="Phobius"/>
    </source>
</evidence>
<dbReference type="EMBL" id="WJJP01000413">
    <property type="protein sequence ID" value="MBD3325426.1"/>
    <property type="molecule type" value="Genomic_DNA"/>
</dbReference>
<keyword evidence="1" id="KW-0812">Transmembrane</keyword>
<comment type="caution">
    <text evidence="2">The sequence shown here is derived from an EMBL/GenBank/DDBJ whole genome shotgun (WGS) entry which is preliminary data.</text>
</comment>
<feature type="non-terminal residue" evidence="2">
    <location>
        <position position="68"/>
    </location>
</feature>
<evidence type="ECO:0000313" key="3">
    <source>
        <dbReference type="Proteomes" id="UP000649604"/>
    </source>
</evidence>
<feature type="transmembrane region" description="Helical" evidence="1">
    <location>
        <begin position="28"/>
        <end position="47"/>
    </location>
</feature>
<gene>
    <name evidence="2" type="ORF">GF339_12620</name>
</gene>
<proteinExistence type="predicted"/>